<keyword evidence="2" id="KW-1133">Transmembrane helix</keyword>
<dbReference type="Proteomes" id="UP000479190">
    <property type="component" value="Unassembled WGS sequence"/>
</dbReference>
<dbReference type="EMBL" id="CADCXV010000647">
    <property type="protein sequence ID" value="CAB0031574.1"/>
    <property type="molecule type" value="Genomic_DNA"/>
</dbReference>
<keyword evidence="2" id="KW-0472">Membrane</keyword>
<name>A0A6H5I1G5_9HYME</name>
<gene>
    <name evidence="3" type="ORF">TBRA_LOCUS3541</name>
</gene>
<protein>
    <submittedName>
        <fullName evidence="3">Uncharacterized protein</fullName>
    </submittedName>
</protein>
<accession>A0A6H5I1G5</accession>
<feature type="compositionally biased region" description="Basic residues" evidence="1">
    <location>
        <begin position="1"/>
        <end position="12"/>
    </location>
</feature>
<organism evidence="3 4">
    <name type="scientific">Trichogramma brassicae</name>
    <dbReference type="NCBI Taxonomy" id="86971"/>
    <lineage>
        <taxon>Eukaryota</taxon>
        <taxon>Metazoa</taxon>
        <taxon>Ecdysozoa</taxon>
        <taxon>Arthropoda</taxon>
        <taxon>Hexapoda</taxon>
        <taxon>Insecta</taxon>
        <taxon>Pterygota</taxon>
        <taxon>Neoptera</taxon>
        <taxon>Endopterygota</taxon>
        <taxon>Hymenoptera</taxon>
        <taxon>Apocrita</taxon>
        <taxon>Proctotrupomorpha</taxon>
        <taxon>Chalcidoidea</taxon>
        <taxon>Trichogrammatidae</taxon>
        <taxon>Trichogramma</taxon>
    </lineage>
</organism>
<feature type="non-terminal residue" evidence="3">
    <location>
        <position position="1"/>
    </location>
</feature>
<feature type="compositionally biased region" description="Basic and acidic residues" evidence="1">
    <location>
        <begin position="18"/>
        <end position="32"/>
    </location>
</feature>
<keyword evidence="4" id="KW-1185">Reference proteome</keyword>
<evidence type="ECO:0000256" key="1">
    <source>
        <dbReference type="SAM" id="MobiDB-lite"/>
    </source>
</evidence>
<feature type="transmembrane region" description="Helical" evidence="2">
    <location>
        <begin position="139"/>
        <end position="164"/>
    </location>
</feature>
<keyword evidence="2" id="KW-0812">Transmembrane</keyword>
<evidence type="ECO:0000313" key="3">
    <source>
        <dbReference type="EMBL" id="CAB0031574.1"/>
    </source>
</evidence>
<reference evidence="3 4" key="1">
    <citation type="submission" date="2020-02" db="EMBL/GenBank/DDBJ databases">
        <authorList>
            <person name="Ferguson B K."/>
        </authorList>
    </citation>
    <scope>NUCLEOTIDE SEQUENCE [LARGE SCALE GENOMIC DNA]</scope>
</reference>
<evidence type="ECO:0000313" key="4">
    <source>
        <dbReference type="Proteomes" id="UP000479190"/>
    </source>
</evidence>
<evidence type="ECO:0000256" key="2">
    <source>
        <dbReference type="SAM" id="Phobius"/>
    </source>
</evidence>
<dbReference type="AlphaFoldDB" id="A0A6H5I1G5"/>
<sequence length="710" mass="80250">CSRALAHTHTHTNSHATAQERRERKRETKTSERSIVVSRRVGASSRPLRAEPRARLNVPLHSLLGVGIKCFWLLRVVRYDLAEKRNTIYAAICKHLCRLRAQLSARARDVIKVGKYHRCCSQPTAQGQSRVTVRMCVRFIFAAAYTATAAAAAVAAVALVYALAHMSYFWKKYVISSVALVASKLDCANPYKQWQRSIFCKKSNSLFTGLHCHFMIHHRLAFFTLYLLFHEDQKNLPRTKGHEATACCNRASSAITLAADDKSAIYSRVTSKSQERRSQNNSLYASSPLHSLVARCTRCVAFALKYIPMYAHDGDFDDDDAQLLPSQQQPPEPHWQRMKKKVLLRRIPRTQSPMEKPHWIQKVLPRARKHLLEMQKSLRQSSAHTQEPGAAAAAAAHQAAAFPWKNGPILTWPCSVLQIARVARLPQYKFETAAAADDDEKKEQRNIADQLAIRSLSKGRYISSVMDPGGYVPARTRGSARAIIDAASCGALHHQQRLDEARSTTNADDEHDNWKFSKCFFAIPARIITRIVHNTFETPWIRYVFQSARMRATQHSRAVKCSALRERLRHRRGCEPPTYIMAACANPELEIFLDSLGRTRAAAAHHMLRRPLREDAVMQLIYYTLAIAELAVPISLPPPAPRVTLPATCKCAALRSLLCSVRATGFPRTLSTYTAAAAFGHRHRRERVNRVYHKTAFGWDEEKNPFELEI</sequence>
<feature type="region of interest" description="Disordered" evidence="1">
    <location>
        <begin position="1"/>
        <end position="34"/>
    </location>
</feature>
<proteinExistence type="predicted"/>